<protein>
    <submittedName>
        <fullName evidence="1">Uncharacterized protein</fullName>
    </submittedName>
</protein>
<dbReference type="AlphaFoldDB" id="A0A396SD89"/>
<name>A0A396SD89_9BACL</name>
<sequence>MKSNRLEISRSYKMRLLSSGMKHNEMTFKTYLLEIQVTPCPESGILIYKEDLFYVICILLKMISMKRRKIKSLICKEYINFVVNFDEREGEFLKRTLMLSLCLS</sequence>
<accession>A0A396SD89</accession>
<evidence type="ECO:0000313" key="2">
    <source>
        <dbReference type="Proteomes" id="UP000265692"/>
    </source>
</evidence>
<dbReference type="Proteomes" id="UP000265692">
    <property type="component" value="Unassembled WGS sequence"/>
</dbReference>
<dbReference type="EMBL" id="QWEI01000001">
    <property type="protein sequence ID" value="RHW39566.1"/>
    <property type="molecule type" value="Genomic_DNA"/>
</dbReference>
<keyword evidence="2" id="KW-1185">Reference proteome</keyword>
<proteinExistence type="predicted"/>
<reference evidence="1 2" key="1">
    <citation type="submission" date="2018-08" db="EMBL/GenBank/DDBJ databases">
        <title>Lysinibacillus sp. YLB-03 draft genome sequence.</title>
        <authorList>
            <person name="Yu L."/>
        </authorList>
    </citation>
    <scope>NUCLEOTIDE SEQUENCE [LARGE SCALE GENOMIC DNA]</scope>
    <source>
        <strain evidence="1 2">YLB-03</strain>
    </source>
</reference>
<gene>
    <name evidence="1" type="ORF">D1B33_01590</name>
</gene>
<evidence type="ECO:0000313" key="1">
    <source>
        <dbReference type="EMBL" id="RHW39566.1"/>
    </source>
</evidence>
<organism evidence="1 2">
    <name type="scientific">Ureibacillus yapensis</name>
    <dbReference type="NCBI Taxonomy" id="2304605"/>
    <lineage>
        <taxon>Bacteria</taxon>
        <taxon>Bacillati</taxon>
        <taxon>Bacillota</taxon>
        <taxon>Bacilli</taxon>
        <taxon>Bacillales</taxon>
        <taxon>Caryophanaceae</taxon>
        <taxon>Ureibacillus</taxon>
    </lineage>
</organism>
<comment type="caution">
    <text evidence="1">The sequence shown here is derived from an EMBL/GenBank/DDBJ whole genome shotgun (WGS) entry which is preliminary data.</text>
</comment>